<organism evidence="1 2">
    <name type="scientific">Luteolibacter luteus</name>
    <dbReference type="NCBI Taxonomy" id="2728835"/>
    <lineage>
        <taxon>Bacteria</taxon>
        <taxon>Pseudomonadati</taxon>
        <taxon>Verrucomicrobiota</taxon>
        <taxon>Verrucomicrobiia</taxon>
        <taxon>Verrucomicrobiales</taxon>
        <taxon>Verrucomicrobiaceae</taxon>
        <taxon>Luteolibacter</taxon>
    </lineage>
</organism>
<dbReference type="NCBIfam" id="TIGR03804">
    <property type="entry name" value="para_beta_helix"/>
    <property type="match status" value="1"/>
</dbReference>
<accession>A0A858RN04</accession>
<evidence type="ECO:0000313" key="2">
    <source>
        <dbReference type="Proteomes" id="UP000501812"/>
    </source>
</evidence>
<gene>
    <name evidence="1" type="ORF">HHL09_24395</name>
</gene>
<evidence type="ECO:0008006" key="3">
    <source>
        <dbReference type="Google" id="ProtNLM"/>
    </source>
</evidence>
<dbReference type="InterPro" id="IPR022441">
    <property type="entry name" value="Para_beta_helix_rpt-2"/>
</dbReference>
<name>A0A858RN04_9BACT</name>
<dbReference type="SUPFAM" id="SSF51126">
    <property type="entry name" value="Pectin lyase-like"/>
    <property type="match status" value="1"/>
</dbReference>
<protein>
    <recommendedName>
        <fullName evidence="3">Right handed beta helix domain-containing protein</fullName>
    </recommendedName>
</protein>
<dbReference type="RefSeq" id="WP_169457273.1">
    <property type="nucleotide sequence ID" value="NZ_CP051774.1"/>
</dbReference>
<dbReference type="InterPro" id="IPR012334">
    <property type="entry name" value="Pectin_lyas_fold"/>
</dbReference>
<dbReference type="KEGG" id="luo:HHL09_24395"/>
<dbReference type="Gene3D" id="2.160.20.10">
    <property type="entry name" value="Single-stranded right-handed beta-helix, Pectin lyase-like"/>
    <property type="match status" value="1"/>
</dbReference>
<keyword evidence="2" id="KW-1185">Reference proteome</keyword>
<evidence type="ECO:0000313" key="1">
    <source>
        <dbReference type="EMBL" id="QJE98786.1"/>
    </source>
</evidence>
<sequence>MQVVDLCFSESGFGSRNMVSSMCEVRGNLCSDKGDGTGSRIFSSGFNNRIDGNTLQFNDFGVRLTSSPNVVIRNVSRFNG</sequence>
<reference evidence="1 2" key="1">
    <citation type="submission" date="2020-04" db="EMBL/GenBank/DDBJ databases">
        <title>Luteolibacter sp. G-1-1-1 isolated from soil.</title>
        <authorList>
            <person name="Dahal R.H."/>
        </authorList>
    </citation>
    <scope>NUCLEOTIDE SEQUENCE [LARGE SCALE GENOMIC DNA]</scope>
    <source>
        <strain evidence="1 2">G-1-1-1</strain>
    </source>
</reference>
<proteinExistence type="predicted"/>
<dbReference type="Proteomes" id="UP000501812">
    <property type="component" value="Chromosome"/>
</dbReference>
<dbReference type="AlphaFoldDB" id="A0A858RN04"/>
<dbReference type="EMBL" id="CP051774">
    <property type="protein sequence ID" value="QJE98786.1"/>
    <property type="molecule type" value="Genomic_DNA"/>
</dbReference>
<dbReference type="InterPro" id="IPR011050">
    <property type="entry name" value="Pectin_lyase_fold/virulence"/>
</dbReference>